<reference evidence="2" key="1">
    <citation type="submission" date="2018-03" db="EMBL/GenBank/DDBJ databases">
        <authorList>
            <person name="Keele B.F."/>
        </authorList>
    </citation>
    <scope>NUCLEOTIDE SEQUENCE [LARGE SCALE GENOMIC DNA]</scope>
</reference>
<gene>
    <name evidence="1" type="primary">81</name>
    <name evidence="1" type="ORF">SEA_TCHEN_81</name>
</gene>
<dbReference type="Proteomes" id="UP000246238">
    <property type="component" value="Segment"/>
</dbReference>
<protein>
    <submittedName>
        <fullName evidence="1">Uncharacterized protein</fullName>
    </submittedName>
</protein>
<sequence>MNNPELRAVLTEALAAHEVLSLDASPDNLVRMNIPKSNPLFWWIQEQRFDKPIPYVTLTVGGIEARLALTHVPSIQYRYDPDSEWYIETEWMLLRSAP</sequence>
<name>A0A2S1PD38_9CAUD</name>
<dbReference type="GeneID" id="55608235"/>
<organism evidence="1 2">
    <name type="scientific">Mycobacterium phage TChen</name>
    <dbReference type="NCBI Taxonomy" id="2163598"/>
    <lineage>
        <taxon>Viruses</taxon>
        <taxon>Duplodnaviria</taxon>
        <taxon>Heunggongvirae</taxon>
        <taxon>Uroviricota</taxon>
        <taxon>Caudoviricetes</taxon>
        <taxon>Gracegardnervirinae</taxon>
        <taxon>Thetabobvirus</taxon>
        <taxon>Thetabobvirus tchen</taxon>
        <taxon>Mycobacterium virus TChen</taxon>
    </lineage>
</organism>
<proteinExistence type="predicted"/>
<accession>A0A2S1PD38</accession>
<dbReference type="KEGG" id="vg:55608235"/>
<evidence type="ECO:0000313" key="2">
    <source>
        <dbReference type="Proteomes" id="UP000246238"/>
    </source>
</evidence>
<keyword evidence="2" id="KW-1185">Reference proteome</keyword>
<dbReference type="EMBL" id="MH077585">
    <property type="protein sequence ID" value="AWH14476.1"/>
    <property type="molecule type" value="Genomic_DNA"/>
</dbReference>
<evidence type="ECO:0000313" key="1">
    <source>
        <dbReference type="EMBL" id="AWH14476.1"/>
    </source>
</evidence>
<dbReference type="RefSeq" id="YP_009838037.1">
    <property type="nucleotide sequence ID" value="NC_048705.1"/>
</dbReference>